<feature type="transmembrane region" description="Helical" evidence="6">
    <location>
        <begin position="84"/>
        <end position="109"/>
    </location>
</feature>
<dbReference type="GO" id="GO:0005789">
    <property type="term" value="C:endoplasmic reticulum membrane"/>
    <property type="evidence" value="ECO:0007669"/>
    <property type="project" value="TreeGrafter"/>
</dbReference>
<dbReference type="EMBL" id="GGYP01000846">
    <property type="protein sequence ID" value="MDE45617.1"/>
    <property type="molecule type" value="Transcribed_RNA"/>
</dbReference>
<sequence length="267" mass="30160">MARVQCNYKKSSSNDHEEVQLAPWQFYFAYSVLATAISCIAYVIVTCYSSDSPVSIRDYLKIPSTVGDAKRIGSLILRYKDDHYYTVFGAYFSTYILLQSFCIPGSIVLSILAGYLFPALLALVIICICSTIGASTFYILIYNRKKTLLKFLSGRGNGKIEQFSHYVQNKVKEYRSNLFICVFLLRATPIFPNWTINLCSPLINIPLKPFVWGTFTGVAPLSVIHVWTGRILNDLSNDQSLVNWQSVLMTSLVAISIVFLVFVKRYA</sequence>
<dbReference type="InterPro" id="IPR032816">
    <property type="entry name" value="VTT_dom"/>
</dbReference>
<comment type="subcellular location">
    <subcellularLocation>
        <location evidence="1">Membrane</location>
        <topology evidence="1">Multi-pass membrane protein</topology>
    </subcellularLocation>
</comment>
<organism evidence="8">
    <name type="scientific">Aceria tosichella</name>
    <name type="common">wheat curl mite</name>
    <dbReference type="NCBI Taxonomy" id="561515"/>
    <lineage>
        <taxon>Eukaryota</taxon>
        <taxon>Metazoa</taxon>
        <taxon>Ecdysozoa</taxon>
        <taxon>Arthropoda</taxon>
        <taxon>Chelicerata</taxon>
        <taxon>Arachnida</taxon>
        <taxon>Acari</taxon>
        <taxon>Acariformes</taxon>
        <taxon>Trombidiformes</taxon>
        <taxon>Prostigmata</taxon>
        <taxon>Eupodina</taxon>
        <taxon>Eriophyoidea</taxon>
        <taxon>Eriophyidae</taxon>
        <taxon>Eriophyinae</taxon>
        <taxon>Aceriini</taxon>
        <taxon>Aceria</taxon>
    </lineage>
</organism>
<protein>
    <submittedName>
        <fullName evidence="8">Transmembrane protein 41B</fullName>
    </submittedName>
</protein>
<feature type="transmembrane region" description="Helical" evidence="6">
    <location>
        <begin position="244"/>
        <end position="263"/>
    </location>
</feature>
<reference evidence="8" key="1">
    <citation type="submission" date="2018-10" db="EMBL/GenBank/DDBJ databases">
        <title>Transcriptome assembly of Aceria tosichella (Wheat curl mite) Type 2.</title>
        <authorList>
            <person name="Scully E.D."/>
            <person name="Geib S.M."/>
            <person name="Palmer N.A."/>
            <person name="Gupta A.K."/>
            <person name="Sarath G."/>
            <person name="Tatineni S."/>
        </authorList>
    </citation>
    <scope>NUCLEOTIDE SEQUENCE</scope>
    <source>
        <strain evidence="8">LincolnNE</strain>
    </source>
</reference>
<proteinExistence type="inferred from homology"/>
<evidence type="ECO:0000313" key="8">
    <source>
        <dbReference type="EMBL" id="MDE45617.1"/>
    </source>
</evidence>
<feature type="transmembrane region" description="Helical" evidence="6">
    <location>
        <begin position="210"/>
        <end position="232"/>
    </location>
</feature>
<accession>A0A6G1S627</accession>
<feature type="domain" description="VTT" evidence="7">
    <location>
        <begin position="103"/>
        <end position="229"/>
    </location>
</feature>
<dbReference type="InterPro" id="IPR045014">
    <property type="entry name" value="TM41A/B"/>
</dbReference>
<keyword evidence="2 6" id="KW-0812">Transmembrane</keyword>
<keyword evidence="4 6" id="KW-0472">Membrane</keyword>
<evidence type="ECO:0000256" key="4">
    <source>
        <dbReference type="ARBA" id="ARBA00023136"/>
    </source>
</evidence>
<evidence type="ECO:0000256" key="2">
    <source>
        <dbReference type="ARBA" id="ARBA00022692"/>
    </source>
</evidence>
<feature type="transmembrane region" description="Helical" evidence="6">
    <location>
        <begin position="115"/>
        <end position="141"/>
    </location>
</feature>
<gene>
    <name evidence="8" type="primary">Tmem41b</name>
    <name evidence="8" type="ORF">g.5701</name>
</gene>
<dbReference type="GO" id="GO:0000045">
    <property type="term" value="P:autophagosome assembly"/>
    <property type="evidence" value="ECO:0007669"/>
    <property type="project" value="TreeGrafter"/>
</dbReference>
<feature type="transmembrane region" description="Helical" evidence="6">
    <location>
        <begin position="27"/>
        <end position="48"/>
    </location>
</feature>
<comment type="similarity">
    <text evidence="5">Belongs to the TMEM41 family.</text>
</comment>
<dbReference type="PANTHER" id="PTHR43220:SF18">
    <property type="entry name" value="TRANSMEMBRANE PROTEIN 41B"/>
    <property type="match status" value="1"/>
</dbReference>
<evidence type="ECO:0000256" key="6">
    <source>
        <dbReference type="SAM" id="Phobius"/>
    </source>
</evidence>
<evidence type="ECO:0000259" key="7">
    <source>
        <dbReference type="Pfam" id="PF09335"/>
    </source>
</evidence>
<dbReference type="PANTHER" id="PTHR43220">
    <property type="match status" value="1"/>
</dbReference>
<evidence type="ECO:0000256" key="1">
    <source>
        <dbReference type="ARBA" id="ARBA00004141"/>
    </source>
</evidence>
<evidence type="ECO:0000256" key="3">
    <source>
        <dbReference type="ARBA" id="ARBA00022989"/>
    </source>
</evidence>
<keyword evidence="3 6" id="KW-1133">Transmembrane helix</keyword>
<evidence type="ECO:0000256" key="5">
    <source>
        <dbReference type="ARBA" id="ARBA00025797"/>
    </source>
</evidence>
<dbReference type="AlphaFoldDB" id="A0A6G1S627"/>
<dbReference type="Pfam" id="PF09335">
    <property type="entry name" value="VTT_dom"/>
    <property type="match status" value="1"/>
</dbReference>
<name>A0A6G1S627_9ACAR</name>